<dbReference type="RefSeq" id="WP_125984423.1">
    <property type="nucleotide sequence ID" value="NZ_NGJS01000014.1"/>
</dbReference>
<feature type="region of interest" description="Disordered" evidence="9">
    <location>
        <begin position="274"/>
        <end position="304"/>
    </location>
</feature>
<accession>A0A429ZW86</accession>
<dbReference type="InterPro" id="IPR034746">
    <property type="entry name" value="POTRA"/>
</dbReference>
<dbReference type="EMBL" id="NGJS01000014">
    <property type="protein sequence ID" value="RST98037.1"/>
    <property type="molecule type" value="Genomic_DNA"/>
</dbReference>
<dbReference type="InterPro" id="IPR050487">
    <property type="entry name" value="FtsQ_DivIB"/>
</dbReference>
<dbReference type="PANTHER" id="PTHR37820">
    <property type="entry name" value="CELL DIVISION PROTEIN DIVIB"/>
    <property type="match status" value="1"/>
</dbReference>
<dbReference type="OrthoDB" id="1819027at2"/>
<evidence type="ECO:0000256" key="9">
    <source>
        <dbReference type="SAM" id="MobiDB-lite"/>
    </source>
</evidence>
<dbReference type="Pfam" id="PF08478">
    <property type="entry name" value="POTRA_1"/>
    <property type="match status" value="1"/>
</dbReference>
<organism evidence="11 12">
    <name type="scientific">Vagococcus vulneris</name>
    <dbReference type="NCBI Taxonomy" id="1977869"/>
    <lineage>
        <taxon>Bacteria</taxon>
        <taxon>Bacillati</taxon>
        <taxon>Bacillota</taxon>
        <taxon>Bacilli</taxon>
        <taxon>Lactobacillales</taxon>
        <taxon>Enterococcaceae</taxon>
        <taxon>Vagococcus</taxon>
    </lineage>
</organism>
<comment type="function">
    <text evidence="8">Cell division protein that may be involved in stabilizing or promoting the assembly of the division complex.</text>
</comment>
<evidence type="ECO:0000256" key="3">
    <source>
        <dbReference type="ARBA" id="ARBA00022618"/>
    </source>
</evidence>
<keyword evidence="7 8" id="KW-0131">Cell cycle</keyword>
<evidence type="ECO:0000256" key="7">
    <source>
        <dbReference type="ARBA" id="ARBA00023306"/>
    </source>
</evidence>
<dbReference type="AlphaFoldDB" id="A0A429ZW86"/>
<dbReference type="Proteomes" id="UP000287857">
    <property type="component" value="Unassembled WGS sequence"/>
</dbReference>
<keyword evidence="4 8" id="KW-0812">Transmembrane</keyword>
<keyword evidence="5 8" id="KW-1133">Transmembrane helix</keyword>
<evidence type="ECO:0000256" key="5">
    <source>
        <dbReference type="ARBA" id="ARBA00022989"/>
    </source>
</evidence>
<proteinExistence type="inferred from homology"/>
<evidence type="ECO:0000256" key="8">
    <source>
        <dbReference type="HAMAP-Rule" id="MF_00912"/>
    </source>
</evidence>
<protein>
    <recommendedName>
        <fullName evidence="8">Cell division protein DivIB</fullName>
    </recommendedName>
</protein>
<reference evidence="11 12" key="1">
    <citation type="submission" date="2017-05" db="EMBL/GenBank/DDBJ databases">
        <title>Vagococcus spp. assemblies.</title>
        <authorList>
            <person name="Gulvik C.A."/>
        </authorList>
    </citation>
    <scope>NUCLEOTIDE SEQUENCE [LARGE SCALE GENOMIC DNA]</scope>
    <source>
        <strain evidence="11 12">SS1995</strain>
    </source>
</reference>
<name>A0A429ZW86_9ENTE</name>
<comment type="subcellular location">
    <subcellularLocation>
        <location evidence="8">Cell membrane</location>
        <topology evidence="8">Single-pass type II membrane protein</topology>
    </subcellularLocation>
    <subcellularLocation>
        <location evidence="1">Membrane</location>
    </subcellularLocation>
    <text evidence="8">Localizes to the division septum.</text>
</comment>
<evidence type="ECO:0000313" key="12">
    <source>
        <dbReference type="Proteomes" id="UP000287857"/>
    </source>
</evidence>
<comment type="similarity">
    <text evidence="8">Belongs to the FtsQ/DivIB family. DivIB subfamily.</text>
</comment>
<dbReference type="HAMAP" id="MF_00912">
    <property type="entry name" value="DivIB"/>
    <property type="match status" value="1"/>
</dbReference>
<feature type="transmembrane region" description="Helical" evidence="8">
    <location>
        <begin position="50"/>
        <end position="68"/>
    </location>
</feature>
<keyword evidence="3 8" id="KW-0132">Cell division</keyword>
<keyword evidence="6 8" id="KW-0472">Membrane</keyword>
<dbReference type="InterPro" id="IPR013685">
    <property type="entry name" value="POTRA_FtsQ_type"/>
</dbReference>
<dbReference type="GO" id="GO:0043093">
    <property type="term" value="P:FtsZ-dependent cytokinesis"/>
    <property type="evidence" value="ECO:0007669"/>
    <property type="project" value="UniProtKB-UniRule"/>
</dbReference>
<sequence>MAKNKKISEQFPNTKNEVADVKETKTLKDNDSKKQKKDKNHPQKKINRKLTWFLGILTVAVFINLYFISPISKVQKVIFSGQKNSTEEELLKNSKIKIGTSIWTQYFEKTDLEKDMLKNDKRIKTASISLAGIDRLKVTVSEYLTIGYFKQNNQFYEVLSDGNVIDQPAKQKDSQLPIFINFKKDKVLKEFTAAYNQFDKKTQLKIQQVETIGNKKNPYKVKMKLKDGNEIIGLSNTLASKMPFYEKIAKEMKEKGVIDMEAGASGIYSYPYKKTEDTASNSTTSGQIEGQSQGQDSVNNQNGQ</sequence>
<evidence type="ECO:0000256" key="2">
    <source>
        <dbReference type="ARBA" id="ARBA00022475"/>
    </source>
</evidence>
<evidence type="ECO:0000313" key="11">
    <source>
        <dbReference type="EMBL" id="RST98037.1"/>
    </source>
</evidence>
<feature type="region of interest" description="Disordered" evidence="9">
    <location>
        <begin position="1"/>
        <end position="43"/>
    </location>
</feature>
<dbReference type="InterPro" id="IPR005548">
    <property type="entry name" value="Cell_div_FtsQ/DivIB_C"/>
</dbReference>
<dbReference type="Gene3D" id="3.40.50.10960">
    <property type="match status" value="1"/>
</dbReference>
<dbReference type="GO" id="GO:0032153">
    <property type="term" value="C:cell division site"/>
    <property type="evidence" value="ECO:0007669"/>
    <property type="project" value="UniProtKB-UniRule"/>
</dbReference>
<evidence type="ECO:0000256" key="4">
    <source>
        <dbReference type="ARBA" id="ARBA00022692"/>
    </source>
</evidence>
<dbReference type="GO" id="GO:0005886">
    <property type="term" value="C:plasma membrane"/>
    <property type="evidence" value="ECO:0007669"/>
    <property type="project" value="UniProtKB-SubCell"/>
</dbReference>
<keyword evidence="12" id="KW-1185">Reference proteome</keyword>
<feature type="compositionally biased region" description="Polar residues" evidence="9">
    <location>
        <begin position="278"/>
        <end position="304"/>
    </location>
</feature>
<dbReference type="PROSITE" id="PS51779">
    <property type="entry name" value="POTRA"/>
    <property type="match status" value="1"/>
</dbReference>
<evidence type="ECO:0000256" key="6">
    <source>
        <dbReference type="ARBA" id="ARBA00023136"/>
    </source>
</evidence>
<feature type="domain" description="POTRA" evidence="10">
    <location>
        <begin position="72"/>
        <end position="143"/>
    </location>
</feature>
<dbReference type="PANTHER" id="PTHR37820:SF1">
    <property type="entry name" value="CELL DIVISION PROTEIN FTSQ"/>
    <property type="match status" value="1"/>
</dbReference>
<dbReference type="InterPro" id="IPR026580">
    <property type="entry name" value="DivIB"/>
</dbReference>
<keyword evidence="2 8" id="KW-1003">Cell membrane</keyword>
<evidence type="ECO:0000259" key="10">
    <source>
        <dbReference type="PROSITE" id="PS51779"/>
    </source>
</evidence>
<feature type="compositionally biased region" description="Basic residues" evidence="9">
    <location>
        <begin position="34"/>
        <end position="43"/>
    </location>
</feature>
<gene>
    <name evidence="8" type="primary">divIB</name>
    <name evidence="11" type="ORF">CBF37_09035</name>
</gene>
<feature type="compositionally biased region" description="Basic and acidic residues" evidence="9">
    <location>
        <begin position="17"/>
        <end position="33"/>
    </location>
</feature>
<evidence type="ECO:0000256" key="1">
    <source>
        <dbReference type="ARBA" id="ARBA00004370"/>
    </source>
</evidence>
<dbReference type="Pfam" id="PF03799">
    <property type="entry name" value="FtsQ_DivIB_C"/>
    <property type="match status" value="1"/>
</dbReference>
<comment type="caution">
    <text evidence="11">The sequence shown here is derived from an EMBL/GenBank/DDBJ whole genome shotgun (WGS) entry which is preliminary data.</text>
</comment>